<dbReference type="AlphaFoldDB" id="A0A1I8EQJ0"/>
<dbReference type="WBParaSite" id="maker-PairedContig_4023-snap-gene-4.17-mRNA-1">
    <property type="protein sequence ID" value="maker-PairedContig_4023-snap-gene-4.17-mRNA-1"/>
    <property type="gene ID" value="maker-PairedContig_4023-snap-gene-4.17"/>
</dbReference>
<evidence type="ECO:0000313" key="1">
    <source>
        <dbReference type="WBParaSite" id="maker-PairedContig_4023-snap-gene-4.17-mRNA-1"/>
    </source>
</evidence>
<accession>A0A1I8EQJ0</accession>
<reference evidence="1" key="1">
    <citation type="submission" date="2016-11" db="UniProtKB">
        <authorList>
            <consortium name="WormBaseParasite"/>
        </authorList>
    </citation>
    <scope>IDENTIFICATION</scope>
    <source>
        <strain evidence="1">pt0022</strain>
    </source>
</reference>
<protein>
    <submittedName>
        <fullName evidence="1">Uncharacterized protein</fullName>
    </submittedName>
</protein>
<organism evidence="1">
    <name type="scientific">Wuchereria bancrofti</name>
    <dbReference type="NCBI Taxonomy" id="6293"/>
    <lineage>
        <taxon>Eukaryota</taxon>
        <taxon>Metazoa</taxon>
        <taxon>Ecdysozoa</taxon>
        <taxon>Nematoda</taxon>
        <taxon>Chromadorea</taxon>
        <taxon>Rhabditida</taxon>
        <taxon>Spirurina</taxon>
        <taxon>Spiruromorpha</taxon>
        <taxon>Filarioidea</taxon>
        <taxon>Onchocercidae</taxon>
        <taxon>Wuchereria</taxon>
    </lineage>
</organism>
<proteinExistence type="predicted"/>
<sequence length="106" mass="12685">MSRWRSVTMMDWMRGSERVVDRCKKFFATVLSVTFHLSKIRAFFLLPNSKRLLLNNLRIAQCRRYFTVPQLLIQQNRSFYYFDVVGQLHTSQLCCLFFATLLKSHL</sequence>
<dbReference type="STRING" id="6293.A0A1I8EQJ0"/>
<name>A0A1I8EQJ0_WUCBA</name>